<organism evidence="1 2">
    <name type="scientific">Haloarchaeobius litoreus</name>
    <dbReference type="NCBI Taxonomy" id="755306"/>
    <lineage>
        <taxon>Archaea</taxon>
        <taxon>Methanobacteriati</taxon>
        <taxon>Methanobacteriota</taxon>
        <taxon>Stenosarchaea group</taxon>
        <taxon>Halobacteria</taxon>
        <taxon>Halobacteriales</taxon>
        <taxon>Halorubellaceae</taxon>
        <taxon>Haloarchaeobius</taxon>
    </lineage>
</organism>
<dbReference type="Proteomes" id="UP001597034">
    <property type="component" value="Unassembled WGS sequence"/>
</dbReference>
<name>A0ABD6DJ61_9EURY</name>
<protein>
    <recommendedName>
        <fullName evidence="3">CHAT domain-containing protein</fullName>
    </recommendedName>
</protein>
<dbReference type="EMBL" id="JBHUDO010000002">
    <property type="protein sequence ID" value="MFD1646108.1"/>
    <property type="molecule type" value="Genomic_DNA"/>
</dbReference>
<evidence type="ECO:0000313" key="2">
    <source>
        <dbReference type="Proteomes" id="UP001597034"/>
    </source>
</evidence>
<gene>
    <name evidence="1" type="ORF">ACFSBL_10485</name>
</gene>
<reference evidence="1 2" key="1">
    <citation type="journal article" date="2019" name="Int. J. Syst. Evol. Microbiol.">
        <title>The Global Catalogue of Microorganisms (GCM) 10K type strain sequencing project: providing services to taxonomists for standard genome sequencing and annotation.</title>
        <authorList>
            <consortium name="The Broad Institute Genomics Platform"/>
            <consortium name="The Broad Institute Genome Sequencing Center for Infectious Disease"/>
            <person name="Wu L."/>
            <person name="Ma J."/>
        </authorList>
    </citation>
    <scope>NUCLEOTIDE SEQUENCE [LARGE SCALE GENOMIC DNA]</scope>
    <source>
        <strain evidence="1 2">CGMCC 1.10390</strain>
    </source>
</reference>
<comment type="caution">
    <text evidence="1">The sequence shown here is derived from an EMBL/GenBank/DDBJ whole genome shotgun (WGS) entry which is preliminary data.</text>
</comment>
<dbReference type="AlphaFoldDB" id="A0ABD6DJ61"/>
<sequence length="664" mass="73679">MTDEPVSPTPTDPESFEFPVDKAFTIEVNELSIQRSEGVYLRSSNGESDGPVGANTDGSYGLDMYSLEISAPVKLYWRFHAAPEIRKGVDSLKVSFHTTTTVDFGVRTYHKHPAGTIQTTECPEDMMAAVSTLSSALKTTSSERSYPTLRGHPPLIELGETLDIPDGFSKPETDIDIAIPSELRYIYSAAPLAFYLGAELVPGSEPKITTNGFEYEFSPGEQFEDDVATVLKHVFLLDCVVRTEGIHHVDLYERHAIESKLPFDISEMYERPLSEQLASYLSVPFDLVEPHIPRWCLTAHVPSEPNHVEAIPHIVNDLGVIREPRGIERQISRTTTTTAPETRLRRSYARNSASNEVAMTLVEPAVNEESIEHAWFGDRLPMSASKASVDSFTHQLGQGRRSDSINITVVCNDPRMLDEQVSLDDVYGEREDLPYNVDSYFGIPREQLGELLTDGSCDFLHYIGHATPTGLRCTDGELDIRDLDSVGVNVFLLNACRSFEQAEALIKKGSFGGVATLGDVVNEHAVEIGHAVAHLLNLGFPLRAAVELVHEHTRIGEQYLVVGDGSVDVVQSEGGPPIVCHVEKLGSDSYELTIQTYPTKELQLGSLTMPTLNAVDEYYLLPGKMRTFQLSEHELFEYLMWTVSPVEFDGQLHWNNTIGTVDFQ</sequence>
<proteinExistence type="predicted"/>
<evidence type="ECO:0000313" key="1">
    <source>
        <dbReference type="EMBL" id="MFD1646108.1"/>
    </source>
</evidence>
<evidence type="ECO:0008006" key="3">
    <source>
        <dbReference type="Google" id="ProtNLM"/>
    </source>
</evidence>
<accession>A0ABD6DJ61</accession>
<keyword evidence="2" id="KW-1185">Reference proteome</keyword>
<dbReference type="RefSeq" id="WP_256398368.1">
    <property type="nucleotide sequence ID" value="NZ_JANHJR010000001.1"/>
</dbReference>